<evidence type="ECO:0000313" key="5">
    <source>
        <dbReference type="Proteomes" id="UP000824366"/>
    </source>
</evidence>
<keyword evidence="5" id="KW-1185">Reference proteome</keyword>
<evidence type="ECO:0000256" key="3">
    <source>
        <dbReference type="SAM" id="MobiDB-lite"/>
    </source>
</evidence>
<dbReference type="Gene3D" id="2.20.200.10">
    <property type="entry name" value="Outer membrane efflux proteins (OEP)"/>
    <property type="match status" value="1"/>
</dbReference>
<feature type="region of interest" description="Disordered" evidence="3">
    <location>
        <begin position="504"/>
        <end position="526"/>
    </location>
</feature>
<feature type="compositionally biased region" description="Polar residues" evidence="3">
    <location>
        <begin position="513"/>
        <end position="526"/>
    </location>
</feature>
<gene>
    <name evidence="4" type="ORF">MIZ03_0786</name>
</gene>
<dbReference type="PANTHER" id="PTHR30203">
    <property type="entry name" value="OUTER MEMBRANE CATION EFFLUX PROTEIN"/>
    <property type="match status" value="1"/>
</dbReference>
<keyword evidence="2" id="KW-1134">Transmembrane beta strand</keyword>
<keyword evidence="2" id="KW-0812">Transmembrane</keyword>
<dbReference type="SUPFAM" id="SSF56954">
    <property type="entry name" value="Outer membrane efflux proteins (OEP)"/>
    <property type="match status" value="1"/>
</dbReference>
<evidence type="ECO:0000256" key="2">
    <source>
        <dbReference type="RuleBase" id="RU362097"/>
    </source>
</evidence>
<name>A0ABM7MI44_9BURK</name>
<evidence type="ECO:0000256" key="1">
    <source>
        <dbReference type="ARBA" id="ARBA00007613"/>
    </source>
</evidence>
<accession>A0ABM7MI44</accession>
<proteinExistence type="inferred from homology"/>
<keyword evidence="2" id="KW-0449">Lipoprotein</keyword>
<organism evidence="4 5">
    <name type="scientific">Rhodoferax lithotrophicus</name>
    <dbReference type="NCBI Taxonomy" id="2798804"/>
    <lineage>
        <taxon>Bacteria</taxon>
        <taxon>Pseudomonadati</taxon>
        <taxon>Pseudomonadota</taxon>
        <taxon>Betaproteobacteria</taxon>
        <taxon>Burkholderiales</taxon>
        <taxon>Comamonadaceae</taxon>
        <taxon>Rhodoferax</taxon>
    </lineage>
</organism>
<dbReference type="PANTHER" id="PTHR30203:SF32">
    <property type="entry name" value="CATION EFFLUX SYSTEM PROTEIN CUSC"/>
    <property type="match status" value="1"/>
</dbReference>
<dbReference type="InterPro" id="IPR003423">
    <property type="entry name" value="OMP_efflux"/>
</dbReference>
<dbReference type="Pfam" id="PF02321">
    <property type="entry name" value="OEP"/>
    <property type="match status" value="2"/>
</dbReference>
<dbReference type="Gene3D" id="1.20.1600.10">
    <property type="entry name" value="Outer membrane efflux proteins (OEP)"/>
    <property type="match status" value="1"/>
</dbReference>
<comment type="subcellular location">
    <subcellularLocation>
        <location evidence="2">Cell membrane</location>
        <topology evidence="2">Lipid-anchor</topology>
    </subcellularLocation>
</comment>
<evidence type="ECO:0008006" key="6">
    <source>
        <dbReference type="Google" id="ProtNLM"/>
    </source>
</evidence>
<comment type="similarity">
    <text evidence="1 2">Belongs to the outer membrane factor (OMF) (TC 1.B.17) family.</text>
</comment>
<keyword evidence="2" id="KW-0564">Palmitate</keyword>
<protein>
    <recommendedName>
        <fullName evidence="6">RND efflux system, outer membrane lipoprotein, NodT family</fullName>
    </recommendedName>
</protein>
<dbReference type="NCBIfam" id="TIGR01845">
    <property type="entry name" value="outer_NodT"/>
    <property type="match status" value="1"/>
</dbReference>
<dbReference type="Proteomes" id="UP000824366">
    <property type="component" value="Chromosome"/>
</dbReference>
<reference evidence="4 5" key="1">
    <citation type="journal article" date="2021" name="Microbiol. Spectr.">
        <title>A Single Bacterium Capable of Oxidation and Reduction of Iron at Circumneutral pH.</title>
        <authorList>
            <person name="Kato S."/>
            <person name="Ohkuma M."/>
        </authorList>
    </citation>
    <scope>NUCLEOTIDE SEQUENCE [LARGE SCALE GENOMIC DNA]</scope>
    <source>
        <strain evidence="4 5">MIZ03</strain>
    </source>
</reference>
<evidence type="ECO:0000313" key="4">
    <source>
        <dbReference type="EMBL" id="BCO25907.1"/>
    </source>
</evidence>
<dbReference type="InterPro" id="IPR010131">
    <property type="entry name" value="MdtP/NodT-like"/>
</dbReference>
<sequence length="526" mass="54918">MPPLHNFETLVPRARDVADFLLVGTCSQAAPQPDILSDVRMNTHRAQWPRRISLGVLTLALCACASVTAPTMMPLGFELPAAWSGSVGQPDVGNASNAALVSWWLRFNDPLLSRLITQALEANTSVRGAQAALQQARALRDVAGAGLWPSVGGSASAGRNRSGDNSTNHFQVGLDTSWELDVFGANRAAVQAADASAQASAATLAGVKVSLAAEVALDYISLRSTQERLAIAQANLSSQQETLQLTQWRLQAGLVTSLEAQQARASVEQTAAQMPALQTTVIQTIHALSVLTGQPPAALASTLTVVAPVPQVSGNWALAFPADTLRLRQDVRAAEFQVLTAAARVTQADAARLPNFKLGGSLGLNALTLGALSDGASLAAAVLASLSLPVWDAGASQAQLRAQQAAMAQAHTLYQATVLTALTEVEDALVALQGDRVRLLRLQNAFEAADIAATLARQRYGSGLVDFQTVLETQRTRLSSQDSVAVARAGVSADQVRLVKALGGGLPPGDTIPTLTNPDSSRTPAP</sequence>
<keyword evidence="2" id="KW-0472">Membrane</keyword>
<dbReference type="EMBL" id="AP024238">
    <property type="protein sequence ID" value="BCO25907.1"/>
    <property type="molecule type" value="Genomic_DNA"/>
</dbReference>